<dbReference type="AlphaFoldDB" id="A0A318J482"/>
<dbReference type="Pfam" id="PF22588">
    <property type="entry name" value="dCache_1_like"/>
    <property type="match status" value="1"/>
</dbReference>
<dbReference type="SUPFAM" id="SSF47384">
    <property type="entry name" value="Homodimeric domain of signal transducing histidine kinase"/>
    <property type="match status" value="1"/>
</dbReference>
<dbReference type="Pfam" id="PF02518">
    <property type="entry name" value="HATPase_c"/>
    <property type="match status" value="1"/>
</dbReference>
<evidence type="ECO:0000256" key="3">
    <source>
        <dbReference type="ARBA" id="ARBA00012438"/>
    </source>
</evidence>
<dbReference type="SUPFAM" id="SSF55874">
    <property type="entry name" value="ATPase domain of HSP90 chaperone/DNA topoisomerase II/histidine kinase"/>
    <property type="match status" value="1"/>
</dbReference>
<dbReference type="CDD" id="cd12914">
    <property type="entry name" value="PDC1_DGC_like"/>
    <property type="match status" value="1"/>
</dbReference>
<gene>
    <name evidence="13" type="ORF">DFR42_105142</name>
</gene>
<keyword evidence="6" id="KW-0418">Kinase</keyword>
<dbReference type="SMART" id="SM00387">
    <property type="entry name" value="HATPase_c"/>
    <property type="match status" value="1"/>
</dbReference>
<dbReference type="InterPro" id="IPR003661">
    <property type="entry name" value="HisK_dim/P_dom"/>
</dbReference>
<comment type="subcellular location">
    <subcellularLocation>
        <location evidence="2">Cell inner membrane</location>
        <topology evidence="2">Multi-pass membrane protein</topology>
    </subcellularLocation>
</comment>
<evidence type="ECO:0000256" key="4">
    <source>
        <dbReference type="ARBA" id="ARBA00022553"/>
    </source>
</evidence>
<dbReference type="CDD" id="cd00082">
    <property type="entry name" value="HisKA"/>
    <property type="match status" value="1"/>
</dbReference>
<dbReference type="CDD" id="cd12915">
    <property type="entry name" value="PDC2_DGC_like"/>
    <property type="match status" value="1"/>
</dbReference>
<dbReference type="CDD" id="cd00130">
    <property type="entry name" value="PAS"/>
    <property type="match status" value="1"/>
</dbReference>
<dbReference type="PANTHER" id="PTHR43047">
    <property type="entry name" value="TWO-COMPONENT HISTIDINE PROTEIN KINASE"/>
    <property type="match status" value="1"/>
</dbReference>
<sequence>MPAIAISSESVLYLRMQTLFSAKRPSSKLAMYVFIALVCIVLTGNSAWQMWKTHEMAMHAGDVAAGNLAQAMAQHSGDTLRAVDVAILSVADRIEQDEGYLLQAEKLRLLLKREMEKLPQLKLMTVIAADGKLLASSKPDPAQISDLERDNLNYHQTHGSSDWYVSKSARLMQDGSWSLLMSHRLNDKQGAYAGIVLAHIDVDFLLKYFNSINLGKKGSIAMLTDDGTLILRRPLIVSALGKKYVNSPIFREQLAVASAGTFTTTSKLDRVERIVGYSRLEHFPLIAVAALSKGEVLEAWRSSAIVQLIGNGVLIIILLIFGGVIASQFERQLRAAAQLSQLSAIIDSSEDAIFGVSTEGIITSWNTGAEKLFGYSAREIIGKSAKSLYADDEGEVSSLRLHSIARGERVSHFDSTGLRKNGEKIQLSIVMSPVHDGEHNVVAASTIARDITERKQMDNMKAAFISTVSHELRTPITSIRGALGLMESGTLGELSPKAMQLVRIAHNNSKRLTGLVNDILDMEKITSGYMRFEIQRVDLKAIAMQAMEANASYAQEHQTSFVLTEYPESAWVMGDTDRIMQVFANLLSNAAKYSPPNECIEVHIKHLDEVFKIEVEDHGAGIPEVFRPRIFGKFAQAEEHGEKNLGGAGLGLNITRTLVEKMGGSIGFESELGVRTVFWFTLPASEQRRTS</sequence>
<dbReference type="Proteomes" id="UP000247792">
    <property type="component" value="Unassembled WGS sequence"/>
</dbReference>
<protein>
    <recommendedName>
        <fullName evidence="3">histidine kinase</fullName>
        <ecNumber evidence="3">2.7.13.3</ecNumber>
    </recommendedName>
</protein>
<comment type="caution">
    <text evidence="13">The sequence shown here is derived from an EMBL/GenBank/DDBJ whole genome shotgun (WGS) entry which is preliminary data.</text>
</comment>
<reference evidence="13 14" key="1">
    <citation type="submission" date="2018-05" db="EMBL/GenBank/DDBJ databases">
        <title>Genomic Encyclopedia of Type Strains, Phase IV (KMG-IV): sequencing the most valuable type-strain genomes for metagenomic binning, comparative biology and taxonomic classification.</title>
        <authorList>
            <person name="Goeker M."/>
        </authorList>
    </citation>
    <scope>NUCLEOTIDE SEQUENCE [LARGE SCALE GENOMIC DNA]</scope>
    <source>
        <strain evidence="13 14">DSM 19792</strain>
    </source>
</reference>
<dbReference type="InterPro" id="IPR000014">
    <property type="entry name" value="PAS"/>
</dbReference>
<feature type="domain" description="PAC" evidence="12">
    <location>
        <begin position="411"/>
        <end position="463"/>
    </location>
</feature>
<evidence type="ECO:0000256" key="5">
    <source>
        <dbReference type="ARBA" id="ARBA00022679"/>
    </source>
</evidence>
<feature type="domain" description="Histidine kinase" evidence="10">
    <location>
        <begin position="467"/>
        <end position="686"/>
    </location>
</feature>
<feature type="transmembrane region" description="Helical" evidence="9">
    <location>
        <begin position="308"/>
        <end position="329"/>
    </location>
</feature>
<evidence type="ECO:0000313" key="13">
    <source>
        <dbReference type="EMBL" id="PXX42484.1"/>
    </source>
</evidence>
<dbReference type="GO" id="GO:0009927">
    <property type="term" value="F:histidine phosphotransfer kinase activity"/>
    <property type="evidence" value="ECO:0007669"/>
    <property type="project" value="TreeGrafter"/>
</dbReference>
<dbReference type="PRINTS" id="PR00344">
    <property type="entry name" value="BCTRLSENSOR"/>
</dbReference>
<evidence type="ECO:0000259" key="10">
    <source>
        <dbReference type="PROSITE" id="PS50109"/>
    </source>
</evidence>
<evidence type="ECO:0000256" key="1">
    <source>
        <dbReference type="ARBA" id="ARBA00000085"/>
    </source>
</evidence>
<evidence type="ECO:0000256" key="7">
    <source>
        <dbReference type="ARBA" id="ARBA00023012"/>
    </source>
</evidence>
<dbReference type="InterPro" id="IPR005467">
    <property type="entry name" value="His_kinase_dom"/>
</dbReference>
<dbReference type="Gene3D" id="3.30.565.10">
    <property type="entry name" value="Histidine kinase-like ATPase, C-terminal domain"/>
    <property type="match status" value="1"/>
</dbReference>
<keyword evidence="5" id="KW-0808">Transferase</keyword>
<evidence type="ECO:0000256" key="6">
    <source>
        <dbReference type="ARBA" id="ARBA00022777"/>
    </source>
</evidence>
<keyword evidence="8 9" id="KW-0472">Membrane</keyword>
<dbReference type="SUPFAM" id="SSF55785">
    <property type="entry name" value="PYP-like sensor domain (PAS domain)"/>
    <property type="match status" value="1"/>
</dbReference>
<evidence type="ECO:0000313" key="14">
    <source>
        <dbReference type="Proteomes" id="UP000247792"/>
    </source>
</evidence>
<proteinExistence type="predicted"/>
<dbReference type="InterPro" id="IPR035965">
    <property type="entry name" value="PAS-like_dom_sf"/>
</dbReference>
<dbReference type="GO" id="GO:0000155">
    <property type="term" value="F:phosphorelay sensor kinase activity"/>
    <property type="evidence" value="ECO:0007669"/>
    <property type="project" value="InterPro"/>
</dbReference>
<dbReference type="InterPro" id="IPR036890">
    <property type="entry name" value="HATPase_C_sf"/>
</dbReference>
<dbReference type="GO" id="GO:0005886">
    <property type="term" value="C:plasma membrane"/>
    <property type="evidence" value="ECO:0007669"/>
    <property type="project" value="UniProtKB-SubCell"/>
</dbReference>
<dbReference type="PROSITE" id="PS50109">
    <property type="entry name" value="HIS_KIN"/>
    <property type="match status" value="1"/>
</dbReference>
<comment type="catalytic activity">
    <reaction evidence="1">
        <text>ATP + protein L-histidine = ADP + protein N-phospho-L-histidine.</text>
        <dbReference type="EC" id="2.7.13.3"/>
    </reaction>
</comment>
<feature type="domain" description="PAS" evidence="11">
    <location>
        <begin position="338"/>
        <end position="408"/>
    </location>
</feature>
<dbReference type="PROSITE" id="PS50112">
    <property type="entry name" value="PAS"/>
    <property type="match status" value="1"/>
</dbReference>
<dbReference type="FunFam" id="3.30.565.10:FF:000006">
    <property type="entry name" value="Sensor histidine kinase WalK"/>
    <property type="match status" value="1"/>
</dbReference>
<dbReference type="FunFam" id="1.10.287.130:FF:000001">
    <property type="entry name" value="Two-component sensor histidine kinase"/>
    <property type="match status" value="1"/>
</dbReference>
<organism evidence="13 14">
    <name type="scientific">Undibacterium pigrum</name>
    <dbReference type="NCBI Taxonomy" id="401470"/>
    <lineage>
        <taxon>Bacteria</taxon>
        <taxon>Pseudomonadati</taxon>
        <taxon>Pseudomonadota</taxon>
        <taxon>Betaproteobacteria</taxon>
        <taxon>Burkholderiales</taxon>
        <taxon>Oxalobacteraceae</taxon>
        <taxon>Undibacterium</taxon>
    </lineage>
</organism>
<dbReference type="SMART" id="SM00388">
    <property type="entry name" value="HisKA"/>
    <property type="match status" value="1"/>
</dbReference>
<dbReference type="EMBL" id="QJKB01000005">
    <property type="protein sequence ID" value="PXX42484.1"/>
    <property type="molecule type" value="Genomic_DNA"/>
</dbReference>
<dbReference type="Gene3D" id="1.10.287.130">
    <property type="match status" value="1"/>
</dbReference>
<keyword evidence="4" id="KW-0597">Phosphoprotein</keyword>
<dbReference type="Pfam" id="PF13426">
    <property type="entry name" value="PAS_9"/>
    <property type="match status" value="1"/>
</dbReference>
<dbReference type="InterPro" id="IPR036097">
    <property type="entry name" value="HisK_dim/P_sf"/>
</dbReference>
<feature type="transmembrane region" description="Helical" evidence="9">
    <location>
        <begin position="29"/>
        <end position="48"/>
    </location>
</feature>
<evidence type="ECO:0000256" key="9">
    <source>
        <dbReference type="SAM" id="Phobius"/>
    </source>
</evidence>
<accession>A0A318J482</accession>
<dbReference type="OrthoDB" id="567977at2"/>
<dbReference type="Pfam" id="PF00512">
    <property type="entry name" value="HisKA"/>
    <property type="match status" value="1"/>
</dbReference>
<dbReference type="InterPro" id="IPR004358">
    <property type="entry name" value="Sig_transdc_His_kin-like_C"/>
</dbReference>
<dbReference type="EC" id="2.7.13.3" evidence="3"/>
<dbReference type="InterPro" id="IPR054327">
    <property type="entry name" value="His-kinase-like_sensor"/>
</dbReference>
<evidence type="ECO:0000256" key="2">
    <source>
        <dbReference type="ARBA" id="ARBA00004429"/>
    </source>
</evidence>
<keyword evidence="9" id="KW-0812">Transmembrane</keyword>
<keyword evidence="14" id="KW-1185">Reference proteome</keyword>
<dbReference type="NCBIfam" id="TIGR00229">
    <property type="entry name" value="sensory_box"/>
    <property type="match status" value="1"/>
</dbReference>
<dbReference type="Gene3D" id="3.30.450.20">
    <property type="entry name" value="PAS domain"/>
    <property type="match status" value="3"/>
</dbReference>
<dbReference type="InterPro" id="IPR000700">
    <property type="entry name" value="PAS-assoc_C"/>
</dbReference>
<dbReference type="PANTHER" id="PTHR43047:SF72">
    <property type="entry name" value="OSMOSENSING HISTIDINE PROTEIN KINASE SLN1"/>
    <property type="match status" value="1"/>
</dbReference>
<dbReference type="PROSITE" id="PS50113">
    <property type="entry name" value="PAC"/>
    <property type="match status" value="1"/>
</dbReference>
<keyword evidence="9" id="KW-1133">Transmembrane helix</keyword>
<dbReference type="SMART" id="SM00091">
    <property type="entry name" value="PAS"/>
    <property type="match status" value="1"/>
</dbReference>
<evidence type="ECO:0000259" key="12">
    <source>
        <dbReference type="PROSITE" id="PS50113"/>
    </source>
</evidence>
<evidence type="ECO:0000256" key="8">
    <source>
        <dbReference type="ARBA" id="ARBA00023136"/>
    </source>
</evidence>
<name>A0A318J482_9BURK</name>
<keyword evidence="7" id="KW-0902">Two-component regulatory system</keyword>
<dbReference type="InterPro" id="IPR003594">
    <property type="entry name" value="HATPase_dom"/>
</dbReference>
<evidence type="ECO:0000259" key="11">
    <source>
        <dbReference type="PROSITE" id="PS50112"/>
    </source>
</evidence>